<dbReference type="eggNOG" id="ENOG50332IM">
    <property type="taxonomic scope" value="Bacteria"/>
</dbReference>
<accession>A0A0H3K449</accession>
<evidence type="ECO:0000256" key="1">
    <source>
        <dbReference type="SAM" id="Phobius"/>
    </source>
</evidence>
<dbReference type="AlphaFoldDB" id="A0A0H3K449"/>
<keyword evidence="1" id="KW-1133">Transmembrane helix</keyword>
<evidence type="ECO:0000313" key="2">
    <source>
        <dbReference type="EMBL" id="BAD79818.1"/>
    </source>
</evidence>
<keyword evidence="1" id="KW-0812">Transmembrane</keyword>
<feature type="transmembrane region" description="Helical" evidence="1">
    <location>
        <begin position="88"/>
        <end position="109"/>
    </location>
</feature>
<feature type="transmembrane region" description="Helical" evidence="1">
    <location>
        <begin position="63"/>
        <end position="82"/>
    </location>
</feature>
<organism evidence="2 3">
    <name type="scientific">Synechococcus sp. (strain ATCC 27144 / PCC 6301 / SAUG 1402/1)</name>
    <name type="common">Anacystis nidulans</name>
    <dbReference type="NCBI Taxonomy" id="269084"/>
    <lineage>
        <taxon>Bacteria</taxon>
        <taxon>Bacillati</taxon>
        <taxon>Cyanobacteriota</taxon>
        <taxon>Cyanophyceae</taxon>
        <taxon>Synechococcales</taxon>
        <taxon>Synechococcaceae</taxon>
        <taxon>Synechococcus</taxon>
    </lineage>
</organism>
<feature type="transmembrane region" description="Helical" evidence="1">
    <location>
        <begin position="29"/>
        <end position="51"/>
    </location>
</feature>
<protein>
    <submittedName>
        <fullName evidence="2">Uncharacterized protein</fullName>
    </submittedName>
</protein>
<dbReference type="EMBL" id="AP008231">
    <property type="protein sequence ID" value="BAD79818.1"/>
    <property type="molecule type" value="Genomic_DNA"/>
</dbReference>
<gene>
    <name evidence="2" type="ordered locus">syc1628_c</name>
</gene>
<evidence type="ECO:0000313" key="3">
    <source>
        <dbReference type="Proteomes" id="UP000001175"/>
    </source>
</evidence>
<sequence>MLSPVSVSVGVCDRVSWLCSLSMFSREHCIALCGALVPLTILLTFSAILLVLAEAPRIWQRSLALAGALPAILMVLHVYSWWAVGVVAAPTFILCGLTVICGLIQLVILKRSLTPAAIAPMAVVS</sequence>
<dbReference type="Proteomes" id="UP000001175">
    <property type="component" value="Chromosome"/>
</dbReference>
<name>A0A0H3K449_SYNP6</name>
<dbReference type="KEGG" id="syc:syc1628_c"/>
<proteinExistence type="predicted"/>
<reference evidence="2 3" key="1">
    <citation type="journal article" date="2007" name="Photosyn. Res.">
        <title>Complete nucleotide sequence of the freshwater unicellular cyanobacterium Synechococcus elongatus PCC 6301 chromosome: gene content and organization.</title>
        <authorList>
            <person name="Sugita C."/>
            <person name="Ogata K."/>
            <person name="Shikata M."/>
            <person name="Jikuya H."/>
            <person name="Takano J."/>
            <person name="Furumichi M."/>
            <person name="Kanehisa M."/>
            <person name="Omata T."/>
            <person name="Sugiura M."/>
            <person name="Sugita M."/>
        </authorList>
    </citation>
    <scope>NUCLEOTIDE SEQUENCE [LARGE SCALE GENOMIC DNA]</scope>
    <source>
        <strain evidence="3">ATCC 27144 / PCC 6301 / SAUG 1402/1</strain>
    </source>
</reference>
<keyword evidence="1" id="KW-0472">Membrane</keyword>